<dbReference type="InterPro" id="IPR013815">
    <property type="entry name" value="ATP_grasp_subdomain_1"/>
</dbReference>
<dbReference type="InterPro" id="IPR011761">
    <property type="entry name" value="ATP-grasp"/>
</dbReference>
<dbReference type="Pfam" id="PF25596">
    <property type="entry name" value="CPSase_L_D1"/>
    <property type="match status" value="2"/>
</dbReference>
<evidence type="ECO:0000259" key="17">
    <source>
        <dbReference type="PROSITE" id="PS51855"/>
    </source>
</evidence>
<dbReference type="GO" id="GO:0006526">
    <property type="term" value="P:L-arginine biosynthetic process"/>
    <property type="evidence" value="ECO:0007669"/>
    <property type="project" value="UniProtKB-KW"/>
</dbReference>
<dbReference type="InterPro" id="IPR016185">
    <property type="entry name" value="PreATP-grasp_dom_sf"/>
</dbReference>
<dbReference type="CDD" id="cd01424">
    <property type="entry name" value="MGS_CPS_II"/>
    <property type="match status" value="1"/>
</dbReference>
<dbReference type="Pfam" id="PF02787">
    <property type="entry name" value="CPSase_L_D3"/>
    <property type="match status" value="1"/>
</dbReference>
<dbReference type="PROSITE" id="PS00866">
    <property type="entry name" value="CPSASE_1"/>
    <property type="match status" value="2"/>
</dbReference>
<name>A0A1G9SN67_9FIRM</name>
<organism evidence="18 19">
    <name type="scientific">Lachnospira pectinoschiza</name>
    <dbReference type="NCBI Taxonomy" id="28052"/>
    <lineage>
        <taxon>Bacteria</taxon>
        <taxon>Bacillati</taxon>
        <taxon>Bacillota</taxon>
        <taxon>Clostridia</taxon>
        <taxon>Lachnospirales</taxon>
        <taxon>Lachnospiraceae</taxon>
        <taxon>Lachnospira</taxon>
    </lineage>
</organism>
<dbReference type="PANTHER" id="PTHR11405">
    <property type="entry name" value="CARBAMOYLTRANSFERASE FAMILY MEMBER"/>
    <property type="match status" value="1"/>
</dbReference>
<dbReference type="FunFam" id="3.40.50.20:FF:000001">
    <property type="entry name" value="Carbamoyl-phosphate synthase large chain"/>
    <property type="match status" value="1"/>
</dbReference>
<dbReference type="GO" id="GO:0044205">
    <property type="term" value="P:'de novo' UMP biosynthetic process"/>
    <property type="evidence" value="ECO:0007669"/>
    <property type="project" value="UniProtKB-UniPathway"/>
</dbReference>
<keyword evidence="9 15" id="KW-0067">ATP-binding</keyword>
<evidence type="ECO:0000256" key="14">
    <source>
        <dbReference type="ARBA" id="ARBA00048816"/>
    </source>
</evidence>
<dbReference type="NCBIfam" id="NF003671">
    <property type="entry name" value="PRK05294.1"/>
    <property type="match status" value="1"/>
</dbReference>
<accession>A0A1G9SN67</accession>
<dbReference type="EMBL" id="FNHZ01000001">
    <property type="protein sequence ID" value="SDM36963.1"/>
    <property type="molecule type" value="Genomic_DNA"/>
</dbReference>
<evidence type="ECO:0000256" key="4">
    <source>
        <dbReference type="ARBA" id="ARBA00022598"/>
    </source>
</evidence>
<keyword evidence="7" id="KW-0677">Repeat</keyword>
<keyword evidence="5" id="KW-0028">Amino-acid biosynthesis</keyword>
<sequence>MSQRTDIKKILIIGSGPIIIGQACEFDYSGTQACKALRQLGYEIVLVNSNPATIMTDPEMADVTYIEPLNTKRLEQIIAKERPDALLPNLGGQSGLNLCAQLNKEGILDKYKVQVIGVQVDAIERGEDRIEFKNTMNSLGIEMARSEVAYSVDEALRIAEKLSYPVVLRPAYTMGGAGGGIVYNKEELKTVCERGLQASLVGQVLVEECVLGWEELELEVVRDKEGNMITVCFIENVDPMGVHTGDSFCTAPMLTISEDVQKRLQEQAYKIVDSIQVIGGTNVQFAHDPVSDRIIVIEINPRTSRSSALASKATGFPIALVSAKLAAGLTLSEIPCGKYGTLDKYKPDGDYVVVKFARWAFEKFKGVEDQLGSQMRAVGEVMSIGKNYKEAFQKAIRSLEKNRYGLGHVKDFDTLSKEKLLMKLNTPNSERHFMMYEALRKGATVEEIHEITKVKKYFIEQMKELVEEEEYLVSTYLGKVPAKEDLKKAKLDGFSDKYLSQILQVSESNIRHAREDAGILEAWDSVHVSGTKDSSYFYSTYNGEDKNPISSEKPKVMILGGGPNRIGQGIEFDYCCVHAAQSLKKLGFETIIVNCNPETVSTDYDTSDKLYFEPLTLEDVLSIYKKEKPVGIIAQFGGQTPLNLANKLKKNGVKILGTSPEVIDLAEDRDQFRAMMDKLGIPMPESGMAVDTKDAIDIANKIGYPVMVRPSYVLGGRGMEVVYDDEQMTEYMGAAIGVTPDRPILIDRFLQHALECEADAISDGLHAYVPAVMEHIELAGIHSGDSACIIPSKHIPRDVLRTIKEYTRKIAEEMHVVGLMNMQYAIEKGKVYVLEANPRASRTVPLVSKVCNIRMVPLATDIITSEITGRPSPVPNLKDQNIPYFGVKEAVFPFNMFPEVDPLLGPEMRSTGEVLGIARDEGESFYKAQEAAKQTLPLTGTVLIAVNKADKPYIAEIANLFKESNFNIVATEGTCKIINDAGIPANRIYKIYEGRPNIIDAINNGEIDLIVNSPVGKDSAYDDSYLRKAAVKAKIPYITTVAAAKAAATGIKTINEAHKARKDSEVNSLQDWHKLISPVVESI</sequence>
<dbReference type="InterPro" id="IPR005483">
    <property type="entry name" value="CPSase_dom"/>
</dbReference>
<dbReference type="InterPro" id="IPR005480">
    <property type="entry name" value="CPSase_lsu_oligo"/>
</dbReference>
<proteinExistence type="inferred from homology"/>
<dbReference type="PROSITE" id="PS00867">
    <property type="entry name" value="CPSASE_2"/>
    <property type="match status" value="2"/>
</dbReference>
<evidence type="ECO:0000256" key="5">
    <source>
        <dbReference type="ARBA" id="ARBA00022605"/>
    </source>
</evidence>
<dbReference type="PROSITE" id="PS51855">
    <property type="entry name" value="MGS"/>
    <property type="match status" value="1"/>
</dbReference>
<dbReference type="NCBIfam" id="TIGR01369">
    <property type="entry name" value="CPSaseII_lrg"/>
    <property type="match status" value="1"/>
</dbReference>
<dbReference type="Proteomes" id="UP000187651">
    <property type="component" value="Unassembled WGS sequence"/>
</dbReference>
<keyword evidence="6" id="KW-0479">Metal-binding</keyword>
<dbReference type="SUPFAM" id="SSF52335">
    <property type="entry name" value="Methylglyoxal synthase-like"/>
    <property type="match status" value="1"/>
</dbReference>
<comment type="similarity">
    <text evidence="2">Belongs to the CarB family.</text>
</comment>
<dbReference type="GO" id="GO:0004088">
    <property type="term" value="F:carbamoyl-phosphate synthase (glutamine-hydrolyzing) activity"/>
    <property type="evidence" value="ECO:0007669"/>
    <property type="project" value="UniProtKB-EC"/>
</dbReference>
<keyword evidence="8 15" id="KW-0547">Nucleotide-binding</keyword>
<dbReference type="GO" id="GO:0005737">
    <property type="term" value="C:cytoplasm"/>
    <property type="evidence" value="ECO:0007669"/>
    <property type="project" value="TreeGrafter"/>
</dbReference>
<dbReference type="InterPro" id="IPR036897">
    <property type="entry name" value="CarbamoylP_synth_lsu_oligo_sf"/>
</dbReference>
<dbReference type="SUPFAM" id="SSF56059">
    <property type="entry name" value="Glutathione synthetase ATP-binding domain-like"/>
    <property type="match status" value="2"/>
</dbReference>
<protein>
    <submittedName>
        <fullName evidence="18">Carbamoyl-phosphate synthase large subunit</fullName>
    </submittedName>
</protein>
<keyword evidence="3" id="KW-0055">Arginine biosynthesis</keyword>
<dbReference type="InterPro" id="IPR011607">
    <property type="entry name" value="MGS-like_dom"/>
</dbReference>
<comment type="pathway">
    <text evidence="1">Amino-acid biosynthesis; L-arginine biosynthesis; carbamoyl phosphate from bicarbonate: step 1/1.</text>
</comment>
<dbReference type="SMART" id="SM01096">
    <property type="entry name" value="CPSase_L_D3"/>
    <property type="match status" value="1"/>
</dbReference>
<evidence type="ECO:0000256" key="6">
    <source>
        <dbReference type="ARBA" id="ARBA00022723"/>
    </source>
</evidence>
<dbReference type="InterPro" id="IPR006275">
    <property type="entry name" value="CPSase_lsu"/>
</dbReference>
<dbReference type="PROSITE" id="PS50975">
    <property type="entry name" value="ATP_GRASP"/>
    <property type="match status" value="2"/>
</dbReference>
<dbReference type="OrthoDB" id="9804197at2"/>
<dbReference type="SMART" id="SM00851">
    <property type="entry name" value="MGS"/>
    <property type="match status" value="1"/>
</dbReference>
<evidence type="ECO:0000256" key="8">
    <source>
        <dbReference type="ARBA" id="ARBA00022741"/>
    </source>
</evidence>
<dbReference type="Gene3D" id="3.40.50.1380">
    <property type="entry name" value="Methylglyoxal synthase-like domain"/>
    <property type="match status" value="1"/>
</dbReference>
<evidence type="ECO:0000256" key="9">
    <source>
        <dbReference type="ARBA" id="ARBA00022840"/>
    </source>
</evidence>
<gene>
    <name evidence="18" type="ORF">SAMN05216544_0030</name>
</gene>
<dbReference type="GO" id="GO:0004087">
    <property type="term" value="F:carbamoyl-phosphate synthase (ammonia) activity"/>
    <property type="evidence" value="ECO:0007669"/>
    <property type="project" value="UniProtKB-EC"/>
</dbReference>
<dbReference type="Pfam" id="PF02786">
    <property type="entry name" value="CPSase_L_D2"/>
    <property type="match status" value="2"/>
</dbReference>
<reference evidence="19" key="1">
    <citation type="submission" date="2016-10" db="EMBL/GenBank/DDBJ databases">
        <authorList>
            <person name="Varghese N."/>
            <person name="Submissions S."/>
        </authorList>
    </citation>
    <scope>NUCLEOTIDE SEQUENCE [LARGE SCALE GENOMIC DNA]</scope>
    <source>
        <strain evidence="19">M83</strain>
    </source>
</reference>
<dbReference type="Gene3D" id="3.30.1490.20">
    <property type="entry name" value="ATP-grasp fold, A domain"/>
    <property type="match status" value="1"/>
</dbReference>
<dbReference type="PROSITE" id="PS51257">
    <property type="entry name" value="PROKAR_LIPOPROTEIN"/>
    <property type="match status" value="1"/>
</dbReference>
<evidence type="ECO:0000256" key="3">
    <source>
        <dbReference type="ARBA" id="ARBA00022571"/>
    </source>
</evidence>
<evidence type="ECO:0000256" key="13">
    <source>
        <dbReference type="ARBA" id="ARBA00047359"/>
    </source>
</evidence>
<dbReference type="Gene3D" id="3.40.50.20">
    <property type="match status" value="2"/>
</dbReference>
<dbReference type="Pfam" id="PF02142">
    <property type="entry name" value="MGS"/>
    <property type="match status" value="1"/>
</dbReference>
<evidence type="ECO:0000256" key="1">
    <source>
        <dbReference type="ARBA" id="ARBA00005077"/>
    </source>
</evidence>
<keyword evidence="12" id="KW-0464">Manganese</keyword>
<dbReference type="GO" id="GO:0046872">
    <property type="term" value="F:metal ion binding"/>
    <property type="evidence" value="ECO:0007669"/>
    <property type="project" value="UniProtKB-KW"/>
</dbReference>
<evidence type="ECO:0000256" key="7">
    <source>
        <dbReference type="ARBA" id="ARBA00022737"/>
    </source>
</evidence>
<feature type="domain" description="MGS-like" evidence="17">
    <location>
        <begin position="934"/>
        <end position="1079"/>
    </location>
</feature>
<dbReference type="SUPFAM" id="SSF48108">
    <property type="entry name" value="Carbamoyl phosphate synthetase, large subunit connection domain"/>
    <property type="match status" value="1"/>
</dbReference>
<dbReference type="GO" id="GO:0005524">
    <property type="term" value="F:ATP binding"/>
    <property type="evidence" value="ECO:0007669"/>
    <property type="project" value="UniProtKB-UniRule"/>
</dbReference>
<dbReference type="InterPro" id="IPR033937">
    <property type="entry name" value="MGS_CPS_CarB"/>
</dbReference>
<evidence type="ECO:0000256" key="11">
    <source>
        <dbReference type="ARBA" id="ARBA00022975"/>
    </source>
</evidence>
<dbReference type="PANTHER" id="PTHR11405:SF53">
    <property type="entry name" value="CARBAMOYL-PHOSPHATE SYNTHASE [AMMONIA], MITOCHONDRIAL"/>
    <property type="match status" value="1"/>
</dbReference>
<dbReference type="UniPathway" id="UPA00070">
    <property type="reaction ID" value="UER00115"/>
</dbReference>
<evidence type="ECO:0000256" key="15">
    <source>
        <dbReference type="PROSITE-ProRule" id="PRU00409"/>
    </source>
</evidence>
<comment type="catalytic activity">
    <reaction evidence="13">
        <text>hydrogencarbonate + NH4(+) + 2 ATP = carbamoyl phosphate + 2 ADP + phosphate + 2 H(+)</text>
        <dbReference type="Rhea" id="RHEA:18029"/>
        <dbReference type="ChEBI" id="CHEBI:15378"/>
        <dbReference type="ChEBI" id="CHEBI:17544"/>
        <dbReference type="ChEBI" id="CHEBI:28938"/>
        <dbReference type="ChEBI" id="CHEBI:30616"/>
        <dbReference type="ChEBI" id="CHEBI:43474"/>
        <dbReference type="ChEBI" id="CHEBI:58228"/>
        <dbReference type="ChEBI" id="CHEBI:456216"/>
        <dbReference type="EC" id="6.3.4.16"/>
    </reaction>
</comment>
<evidence type="ECO:0000259" key="16">
    <source>
        <dbReference type="PROSITE" id="PS50975"/>
    </source>
</evidence>
<keyword evidence="10" id="KW-0460">Magnesium</keyword>
<keyword evidence="4" id="KW-0436">Ligase</keyword>
<dbReference type="Gene3D" id="3.30.470.20">
    <property type="entry name" value="ATP-grasp fold, B domain"/>
    <property type="match status" value="2"/>
</dbReference>
<feature type="domain" description="ATP-grasp" evidence="16">
    <location>
        <begin position="133"/>
        <end position="327"/>
    </location>
</feature>
<dbReference type="FunFam" id="3.40.50.20:FF:000003">
    <property type="entry name" value="Carbamoyl-phosphate synthase large chain"/>
    <property type="match status" value="1"/>
</dbReference>
<evidence type="ECO:0000256" key="2">
    <source>
        <dbReference type="ARBA" id="ARBA00009799"/>
    </source>
</evidence>
<dbReference type="FunFam" id="3.30.470.20:FF:000026">
    <property type="entry name" value="Carbamoyl-phosphate synthase large chain"/>
    <property type="match status" value="2"/>
</dbReference>
<dbReference type="FunFam" id="3.30.1490.20:FF:000001">
    <property type="entry name" value="Carbamoyl-phosphate synthase large chain"/>
    <property type="match status" value="1"/>
</dbReference>
<evidence type="ECO:0000313" key="18">
    <source>
        <dbReference type="EMBL" id="SDM36963.1"/>
    </source>
</evidence>
<dbReference type="RefSeq" id="WP_074520369.1">
    <property type="nucleotide sequence ID" value="NZ_FNHZ01000001.1"/>
</dbReference>
<evidence type="ECO:0000256" key="10">
    <source>
        <dbReference type="ARBA" id="ARBA00022842"/>
    </source>
</evidence>
<dbReference type="InterPro" id="IPR036914">
    <property type="entry name" value="MGS-like_dom_sf"/>
</dbReference>
<evidence type="ECO:0000313" key="19">
    <source>
        <dbReference type="Proteomes" id="UP000187651"/>
    </source>
</evidence>
<dbReference type="InterPro" id="IPR058047">
    <property type="entry name" value="CPSase_preATP-grasp"/>
</dbReference>
<dbReference type="InterPro" id="IPR005479">
    <property type="entry name" value="CPAse_ATP-bd"/>
</dbReference>
<dbReference type="NCBIfam" id="NF009455">
    <property type="entry name" value="PRK12815.1"/>
    <property type="match status" value="1"/>
</dbReference>
<dbReference type="GO" id="GO:0006541">
    <property type="term" value="P:glutamine metabolic process"/>
    <property type="evidence" value="ECO:0007669"/>
    <property type="project" value="TreeGrafter"/>
</dbReference>
<dbReference type="AlphaFoldDB" id="A0A1G9SN67"/>
<keyword evidence="11" id="KW-0665">Pyrimidine biosynthesis</keyword>
<feature type="domain" description="ATP-grasp" evidence="16">
    <location>
        <begin position="673"/>
        <end position="864"/>
    </location>
</feature>
<dbReference type="SUPFAM" id="SSF52440">
    <property type="entry name" value="PreATP-grasp domain"/>
    <property type="match status" value="2"/>
</dbReference>
<dbReference type="PRINTS" id="PR00098">
    <property type="entry name" value="CPSASE"/>
</dbReference>
<keyword evidence="19" id="KW-1185">Reference proteome</keyword>
<comment type="catalytic activity">
    <reaction evidence="14">
        <text>hydrogencarbonate + L-glutamine + 2 ATP + H2O = carbamoyl phosphate + L-glutamate + 2 ADP + phosphate + 2 H(+)</text>
        <dbReference type="Rhea" id="RHEA:18633"/>
        <dbReference type="ChEBI" id="CHEBI:15377"/>
        <dbReference type="ChEBI" id="CHEBI:15378"/>
        <dbReference type="ChEBI" id="CHEBI:17544"/>
        <dbReference type="ChEBI" id="CHEBI:29985"/>
        <dbReference type="ChEBI" id="CHEBI:30616"/>
        <dbReference type="ChEBI" id="CHEBI:43474"/>
        <dbReference type="ChEBI" id="CHEBI:58228"/>
        <dbReference type="ChEBI" id="CHEBI:58359"/>
        <dbReference type="ChEBI" id="CHEBI:456216"/>
        <dbReference type="EC" id="6.3.5.5"/>
    </reaction>
</comment>
<evidence type="ECO:0000256" key="12">
    <source>
        <dbReference type="ARBA" id="ARBA00023211"/>
    </source>
</evidence>
<dbReference type="Gene3D" id="1.10.1030.10">
    <property type="entry name" value="Carbamoyl-phosphate synthetase, large subunit oligomerisation domain"/>
    <property type="match status" value="1"/>
</dbReference>